<dbReference type="Gene3D" id="3.20.20.70">
    <property type="entry name" value="Aldolase class I"/>
    <property type="match status" value="1"/>
</dbReference>
<organism evidence="5 6">
    <name type="scientific">Thermococcus sibiricus</name>
    <dbReference type="NCBI Taxonomy" id="172049"/>
    <lineage>
        <taxon>Archaea</taxon>
        <taxon>Methanobacteriati</taxon>
        <taxon>Methanobacteriota</taxon>
        <taxon>Thermococci</taxon>
        <taxon>Thermococcales</taxon>
        <taxon>Thermococcaceae</taxon>
        <taxon>Thermococcus</taxon>
    </lineage>
</organism>
<dbReference type="GO" id="GO:0008652">
    <property type="term" value="P:amino acid biosynthetic process"/>
    <property type="evidence" value="ECO:0007669"/>
    <property type="project" value="UniProtKB-KW"/>
</dbReference>
<dbReference type="EMBL" id="LGFD01000011">
    <property type="protein sequence ID" value="KUK17946.1"/>
    <property type="molecule type" value="Genomic_DNA"/>
</dbReference>
<dbReference type="RefSeq" id="WP_283217479.1">
    <property type="nucleotide sequence ID" value="NZ_LGFD01000011.1"/>
</dbReference>
<dbReference type="GO" id="GO:0003855">
    <property type="term" value="F:3-dehydroquinate dehydratase activity"/>
    <property type="evidence" value="ECO:0007669"/>
    <property type="project" value="UniProtKB-UniRule"/>
</dbReference>
<dbReference type="AlphaFoldDB" id="A0A124FFF7"/>
<evidence type="ECO:0000313" key="5">
    <source>
        <dbReference type="EMBL" id="KUK17946.1"/>
    </source>
</evidence>
<dbReference type="GO" id="GO:0046279">
    <property type="term" value="P:3,4-dihydroxybenzoate biosynthetic process"/>
    <property type="evidence" value="ECO:0007669"/>
    <property type="project" value="TreeGrafter"/>
</dbReference>
<comment type="function">
    <text evidence="4">Involved in the third step of the chorismate pathway, which leads to the biosynthesis of aromatic amino acids. Catalyzes the cis-dehydration of 3-dehydroquinate (DHQ) and introduces the first double bond of the aromatic ring to yield 3-dehydroshikimate.</text>
</comment>
<dbReference type="GO" id="GO:0009423">
    <property type="term" value="P:chorismate biosynthetic process"/>
    <property type="evidence" value="ECO:0007669"/>
    <property type="project" value="UniProtKB-UniRule"/>
</dbReference>
<keyword evidence="3 4" id="KW-0704">Schiff base</keyword>
<dbReference type="PANTHER" id="PTHR43699:SF1">
    <property type="entry name" value="3-DEHYDROQUINATE DEHYDRATASE"/>
    <property type="match status" value="1"/>
</dbReference>
<dbReference type="SUPFAM" id="SSF51569">
    <property type="entry name" value="Aldolase"/>
    <property type="match status" value="1"/>
</dbReference>
<dbReference type="HAMAP" id="MF_00214">
    <property type="entry name" value="AroD"/>
    <property type="match status" value="1"/>
</dbReference>
<accession>A0A124FFF7</accession>
<comment type="subunit">
    <text evidence="4">Homodimer.</text>
</comment>
<dbReference type="InterPro" id="IPR050146">
    <property type="entry name" value="Type-I_3-dehydroquinase"/>
</dbReference>
<dbReference type="InterPro" id="IPR001381">
    <property type="entry name" value="DHquinase_I"/>
</dbReference>
<feature type="active site" description="Proton donor/acceptor" evidence="4">
    <location>
        <position position="112"/>
    </location>
</feature>
<dbReference type="InterPro" id="IPR013785">
    <property type="entry name" value="Aldolase_TIM"/>
</dbReference>
<sequence>MIAGVIKAKTVNEAIKIIENGRTDLYELRVDAMKSFEGIEKLRSFAEKLIITVRSKEEGGFREIRDEERIKLFEEFMRINPAFVDIEFRSKIAEDVIRLIREREVRVILSYHDFEKTPSFEELKTLLEEMKKLKADLIKIVTFAKHYLDNVKIVRLYEHERNLIAFCMGEKGKISRAFSLVLSPFTYASLDEASAPGQLSLEDMELLLALLGGEND</sequence>
<evidence type="ECO:0000313" key="6">
    <source>
        <dbReference type="Proteomes" id="UP000053911"/>
    </source>
</evidence>
<keyword evidence="2 4" id="KW-0456">Lyase</keyword>
<protein>
    <recommendedName>
        <fullName evidence="4">3-dehydroquinate dehydratase</fullName>
        <shortName evidence="4">3-dehydroquinase</shortName>
        <ecNumber evidence="4">4.2.1.10</ecNumber>
    </recommendedName>
    <alternativeName>
        <fullName evidence="4">Type I DHQase</fullName>
    </alternativeName>
    <alternativeName>
        <fullName evidence="4">Type I dehydroquinase</fullName>
        <shortName evidence="4">DHQ1</shortName>
    </alternativeName>
</protein>
<feature type="active site" description="Schiff-base intermediate with substrate" evidence="4">
    <location>
        <position position="139"/>
    </location>
</feature>
<name>A0A124FFF7_9EURY</name>
<proteinExistence type="inferred from homology"/>
<feature type="binding site" evidence="4">
    <location>
        <position position="176"/>
    </location>
    <ligand>
        <name>3-dehydroquinate</name>
        <dbReference type="ChEBI" id="CHEBI:32364"/>
    </ligand>
</feature>
<feature type="binding site" evidence="4">
    <location>
        <position position="198"/>
    </location>
    <ligand>
        <name>3-dehydroquinate</name>
        <dbReference type="ChEBI" id="CHEBI:32364"/>
    </ligand>
</feature>
<evidence type="ECO:0000256" key="1">
    <source>
        <dbReference type="ARBA" id="ARBA00001864"/>
    </source>
</evidence>
<dbReference type="CDD" id="cd00502">
    <property type="entry name" value="DHQase_I"/>
    <property type="match status" value="1"/>
</dbReference>
<dbReference type="Proteomes" id="UP000053911">
    <property type="component" value="Unassembled WGS sequence"/>
</dbReference>
<evidence type="ECO:0000256" key="3">
    <source>
        <dbReference type="ARBA" id="ARBA00023270"/>
    </source>
</evidence>
<gene>
    <name evidence="4" type="primary">aroD</name>
    <name evidence="5" type="ORF">XD54_0781</name>
</gene>
<comment type="caution">
    <text evidence="4">Lacks conserved residue(s) required for the propagation of feature annotation.</text>
</comment>
<comment type="catalytic activity">
    <reaction evidence="1 4">
        <text>3-dehydroquinate = 3-dehydroshikimate + H2O</text>
        <dbReference type="Rhea" id="RHEA:21096"/>
        <dbReference type="ChEBI" id="CHEBI:15377"/>
        <dbReference type="ChEBI" id="CHEBI:16630"/>
        <dbReference type="ChEBI" id="CHEBI:32364"/>
        <dbReference type="EC" id="4.2.1.10"/>
    </reaction>
</comment>
<dbReference type="NCBIfam" id="TIGR01093">
    <property type="entry name" value="aroD"/>
    <property type="match status" value="1"/>
</dbReference>
<comment type="pathway">
    <text evidence="4">Metabolic intermediate biosynthesis; chorismate biosynthesis; chorismate from D-erythrose 4-phosphate and phosphoenolpyruvate: step 3/7.</text>
</comment>
<keyword evidence="4" id="KW-0028">Amino-acid biosynthesis</keyword>
<evidence type="ECO:0000256" key="4">
    <source>
        <dbReference type="HAMAP-Rule" id="MF_00214"/>
    </source>
</evidence>
<feature type="binding site" evidence="4">
    <location>
        <position position="194"/>
    </location>
    <ligand>
        <name>3-dehydroquinate</name>
        <dbReference type="ChEBI" id="CHEBI:32364"/>
    </ligand>
</feature>
<comment type="caution">
    <text evidence="5">The sequence shown here is derived from an EMBL/GenBank/DDBJ whole genome shotgun (WGS) entry which is preliminary data.</text>
</comment>
<keyword evidence="4" id="KW-0057">Aromatic amino acid biosynthesis</keyword>
<reference evidence="6" key="1">
    <citation type="journal article" date="2015" name="MBio">
        <title>Genome-Resolved Metagenomic Analysis Reveals Roles for Candidate Phyla and Other Microbial Community Members in Biogeochemical Transformations in Oil Reservoirs.</title>
        <authorList>
            <person name="Hu P."/>
            <person name="Tom L."/>
            <person name="Singh A."/>
            <person name="Thomas B.C."/>
            <person name="Baker B.J."/>
            <person name="Piceno Y.M."/>
            <person name="Andersen G.L."/>
            <person name="Banfield J.F."/>
        </authorList>
    </citation>
    <scope>NUCLEOTIDE SEQUENCE [LARGE SCALE GENOMIC DNA]</scope>
</reference>
<feature type="binding site" evidence="4">
    <location>
        <begin position="27"/>
        <end position="29"/>
    </location>
    <ligand>
        <name>3-dehydroquinate</name>
        <dbReference type="ChEBI" id="CHEBI:32364"/>
    </ligand>
</feature>
<dbReference type="PANTHER" id="PTHR43699">
    <property type="entry name" value="3-DEHYDROQUINATE DEHYDRATASE"/>
    <property type="match status" value="1"/>
</dbReference>
<dbReference type="EC" id="4.2.1.10" evidence="4"/>
<dbReference type="Pfam" id="PF01487">
    <property type="entry name" value="DHquinase_I"/>
    <property type="match status" value="1"/>
</dbReference>
<comment type="similarity">
    <text evidence="4">Belongs to the type-I 3-dehydroquinase family.</text>
</comment>
<evidence type="ECO:0000256" key="2">
    <source>
        <dbReference type="ARBA" id="ARBA00023239"/>
    </source>
</evidence>
<dbReference type="GO" id="GO:0009073">
    <property type="term" value="P:aromatic amino acid family biosynthetic process"/>
    <property type="evidence" value="ECO:0007669"/>
    <property type="project" value="UniProtKB-KW"/>
</dbReference>
<dbReference type="UniPathway" id="UPA00053">
    <property type="reaction ID" value="UER00086"/>
</dbReference>
<feature type="binding site" evidence="4">
    <location>
        <position position="54"/>
    </location>
    <ligand>
        <name>3-dehydroquinate</name>
        <dbReference type="ChEBI" id="CHEBI:32364"/>
    </ligand>
</feature>
<dbReference type="PATRIC" id="fig|172049.5.peg.1557"/>